<comment type="caution">
    <text evidence="2">The sequence shown here is derived from an EMBL/GenBank/DDBJ whole genome shotgun (WGS) entry which is preliminary data.</text>
</comment>
<evidence type="ECO:0000313" key="2">
    <source>
        <dbReference type="EMBL" id="KFB66174.1"/>
    </source>
</evidence>
<protein>
    <submittedName>
        <fullName evidence="2">Uncharacterized protein</fullName>
    </submittedName>
</protein>
<proteinExistence type="predicted"/>
<gene>
    <name evidence="2" type="ORF">CAPSK01_004543</name>
</gene>
<dbReference type="Proteomes" id="UP000019812">
    <property type="component" value="Unassembled WGS sequence"/>
</dbReference>
<dbReference type="AlphaFoldDB" id="A0A084XUN0"/>
<accession>A0A084XUN0</accession>
<name>A0A084XUN0_9PROT</name>
<evidence type="ECO:0000256" key="1">
    <source>
        <dbReference type="SAM" id="MobiDB-lite"/>
    </source>
</evidence>
<dbReference type="STRING" id="1457154.CAPSK01_004543"/>
<reference evidence="2 3" key="1">
    <citation type="submission" date="2014-07" db="EMBL/GenBank/DDBJ databases">
        <title>Expanding our view of genomic diversity in Candidatus Accumulibacter clades.</title>
        <authorList>
            <person name="Skennerton C.T."/>
            <person name="Barr J.J."/>
            <person name="Slater F.R."/>
            <person name="Bond P.L."/>
            <person name="Tyson G.W."/>
        </authorList>
    </citation>
    <scope>NUCLEOTIDE SEQUENCE [LARGE SCALE GENOMIC DNA]</scope>
    <source>
        <strain evidence="3">SK-01</strain>
    </source>
</reference>
<organism evidence="2 3">
    <name type="scientific">Candidatus Accumulibacter vicinus</name>
    <dbReference type="NCBI Taxonomy" id="2954382"/>
    <lineage>
        <taxon>Bacteria</taxon>
        <taxon>Pseudomonadati</taxon>
        <taxon>Pseudomonadota</taxon>
        <taxon>Betaproteobacteria</taxon>
        <taxon>Candidatus Accumulibacter</taxon>
    </lineage>
</organism>
<sequence>MFRGCCRTLCLNPAHLRRARSKAEIGQHQRRAGSRRGTAVESRRANIIKAWEVTGIVPTKPEVVRAIRNTPPSVTGQALAKQFGLSQTTVSRIRRGQSHKGVA</sequence>
<feature type="region of interest" description="Disordered" evidence="1">
    <location>
        <begin position="21"/>
        <end position="40"/>
    </location>
</feature>
<evidence type="ECO:0000313" key="3">
    <source>
        <dbReference type="Proteomes" id="UP000019812"/>
    </source>
</evidence>
<dbReference type="EMBL" id="JDSS02000049">
    <property type="protein sequence ID" value="KFB66174.1"/>
    <property type="molecule type" value="Genomic_DNA"/>
</dbReference>